<dbReference type="RefSeq" id="WP_155171843.1">
    <property type="nucleotide sequence ID" value="NZ_BAAAFL010000006.1"/>
</dbReference>
<gene>
    <name evidence="1" type="ORF">E1163_11605</name>
</gene>
<sequence length="128" mass="14358">MLRKLLTDAAGTYIHGDWLPNDVSRTETVTQYWSPNFAYNTTDTFLIVAYIHDTHLSKTKTKEIYQGAYKEIKVLPSPAKVSGYERELANGIKIYPNPSEGDATLAFDHPLTEDNAIRVYSSTGLLVC</sequence>
<protein>
    <recommendedName>
        <fullName evidence="3">T9SS C-terminal target domain-containing protein</fullName>
    </recommendedName>
</protein>
<keyword evidence="2" id="KW-1185">Reference proteome</keyword>
<reference evidence="1 2" key="1">
    <citation type="submission" date="2019-02" db="EMBL/GenBank/DDBJ databases">
        <authorList>
            <person name="Goldberg S.R."/>
            <person name="Haltli B.A."/>
            <person name="Correa H."/>
            <person name="Russell K.G."/>
        </authorList>
    </citation>
    <scope>NUCLEOTIDE SEQUENCE [LARGE SCALE GENOMIC DNA]</scope>
    <source>
        <strain evidence="1 2">JCM 16186</strain>
    </source>
</reference>
<evidence type="ECO:0000313" key="2">
    <source>
        <dbReference type="Proteomes" id="UP000798808"/>
    </source>
</evidence>
<comment type="caution">
    <text evidence="1">The sequence shown here is derived from an EMBL/GenBank/DDBJ whole genome shotgun (WGS) entry which is preliminary data.</text>
</comment>
<evidence type="ECO:0000313" key="1">
    <source>
        <dbReference type="EMBL" id="MTI25589.1"/>
    </source>
</evidence>
<organism evidence="1 2">
    <name type="scientific">Fulvivirga kasyanovii</name>
    <dbReference type="NCBI Taxonomy" id="396812"/>
    <lineage>
        <taxon>Bacteria</taxon>
        <taxon>Pseudomonadati</taxon>
        <taxon>Bacteroidota</taxon>
        <taxon>Cytophagia</taxon>
        <taxon>Cytophagales</taxon>
        <taxon>Fulvivirgaceae</taxon>
        <taxon>Fulvivirga</taxon>
    </lineage>
</organism>
<dbReference type="Proteomes" id="UP000798808">
    <property type="component" value="Unassembled WGS sequence"/>
</dbReference>
<accession>A0ABW9RN87</accession>
<dbReference type="EMBL" id="SMLW01000526">
    <property type="protein sequence ID" value="MTI25589.1"/>
    <property type="molecule type" value="Genomic_DNA"/>
</dbReference>
<evidence type="ECO:0008006" key="3">
    <source>
        <dbReference type="Google" id="ProtNLM"/>
    </source>
</evidence>
<name>A0ABW9RN87_9BACT</name>
<proteinExistence type="predicted"/>